<evidence type="ECO:0000256" key="6">
    <source>
        <dbReference type="ARBA" id="ARBA00022777"/>
    </source>
</evidence>
<dbReference type="Gene3D" id="1.10.510.10">
    <property type="entry name" value="Transferase(Phosphotransferase) domain 1"/>
    <property type="match status" value="1"/>
</dbReference>
<dbReference type="InterPro" id="IPR011990">
    <property type="entry name" value="TPR-like_helical_dom_sf"/>
</dbReference>
<dbReference type="PROSITE" id="PS00108">
    <property type="entry name" value="PROTEIN_KINASE_ST"/>
    <property type="match status" value="1"/>
</dbReference>
<dbReference type="Gene3D" id="3.30.450.40">
    <property type="match status" value="1"/>
</dbReference>
<evidence type="ECO:0000259" key="11">
    <source>
        <dbReference type="PROSITE" id="PS50011"/>
    </source>
</evidence>
<feature type="domain" description="Histidine kinase" evidence="12">
    <location>
        <begin position="1589"/>
        <end position="1813"/>
    </location>
</feature>
<dbReference type="Gene3D" id="1.10.287.130">
    <property type="match status" value="1"/>
</dbReference>
<dbReference type="InterPro" id="IPR000719">
    <property type="entry name" value="Prot_kinase_dom"/>
</dbReference>
<protein>
    <recommendedName>
        <fullName evidence="2">histidine kinase</fullName>
        <ecNumber evidence="2">2.7.13.3</ecNumber>
    </recommendedName>
</protein>
<dbReference type="InterPro" id="IPR019734">
    <property type="entry name" value="TPR_rpt"/>
</dbReference>
<dbReference type="PROSITE" id="PS50005">
    <property type="entry name" value="TPR"/>
    <property type="match status" value="3"/>
</dbReference>
<comment type="caution">
    <text evidence="13">The sequence shown here is derived from an EMBL/GenBank/DDBJ whole genome shotgun (WGS) entry which is preliminary data.</text>
</comment>
<evidence type="ECO:0000313" key="14">
    <source>
        <dbReference type="Proteomes" id="UP001594351"/>
    </source>
</evidence>
<dbReference type="Pfam" id="PF00069">
    <property type="entry name" value="Pkinase"/>
    <property type="match status" value="1"/>
</dbReference>
<dbReference type="InterPro" id="IPR017441">
    <property type="entry name" value="Protein_kinase_ATP_BS"/>
</dbReference>
<dbReference type="SUPFAM" id="SSF52540">
    <property type="entry name" value="P-loop containing nucleoside triphosphate hydrolases"/>
    <property type="match status" value="1"/>
</dbReference>
<gene>
    <name evidence="13" type="ORF">ACFL27_23130</name>
</gene>
<keyword evidence="3" id="KW-0597">Phosphoprotein</keyword>
<dbReference type="PROSITE" id="PS50011">
    <property type="entry name" value="PROTEIN_KINASE_DOM"/>
    <property type="match status" value="1"/>
</dbReference>
<feature type="domain" description="Protein kinase" evidence="11">
    <location>
        <begin position="10"/>
        <end position="276"/>
    </location>
</feature>
<evidence type="ECO:0000256" key="3">
    <source>
        <dbReference type="ARBA" id="ARBA00022553"/>
    </source>
</evidence>
<evidence type="ECO:0000256" key="1">
    <source>
        <dbReference type="ARBA" id="ARBA00000085"/>
    </source>
</evidence>
<dbReference type="SMART" id="SM00220">
    <property type="entry name" value="S_TKc"/>
    <property type="match status" value="1"/>
</dbReference>
<dbReference type="EMBL" id="JBHPBY010000423">
    <property type="protein sequence ID" value="MFC1853102.1"/>
    <property type="molecule type" value="Genomic_DNA"/>
</dbReference>
<dbReference type="Pfam" id="PF02518">
    <property type="entry name" value="HATPase_c"/>
    <property type="match status" value="1"/>
</dbReference>
<sequence>MTSMLINNRYQMVKKLGEGGMGYVLLVEDILLAQKRFALKAIKQNLLNQTNLHHFRNEFELMTRLKHPNLMRVFDFGYDDLNDIFFIVMEYVPGISLKDYLLEMTVFSTEKAIDILVTLSRTFDFIHSRNILHRDIKPANIMLMPDKPSPDFSLKVMDFGLAGLSSHEAKRSIGTLLYLAPEILRHHSMPASDIFAAGMSFIEMLTGDTFYETAVTSALIKILSNEHTFRTQKFRALQKIEDESLREIVSKMIAYQSNDRHQSFSEVIWDINRRLLRSYPLEISRNHEAYVLGGGFIGRVTEMLNFKKIIKDPDRSPRLHLFSASNGYGKTRLFQEFKKYCLLNDVICFEGSFLPQFSRTYGAFLDIANEILLHSPSEILARVGPELKKILPSHPHLKTIEPHQAYEPKMERGSIIEAITDCFISFSEQVSVPVVILLDDLGDADEVSLELIQNILFKLTQFDHRNLFLFASIKPEEQTRISGIIDELSTKDRLESFFLLPFSSEEVNEYIANVLGKKNISRALSAALPQICDTVGGNPLYLQEVLKKLLNEEYIIRNKEGWILAKPLKQFSRKDLEKNISVTLQELALTEPEFETLKFFTLVNRSMSLSDFQQIVPEQHAPDLPSLFERLAESEILTKNEVEGTIKWTFSQAHFITTLEKKISSDQKKKFHGLIGHSLIETRQDRIDEFVDEIAYHLYRSDDEKSAVEYLIKAAAKAKSDYANEKAIHYYSLLDELVTDIDLKVELKLKKGELLHIVGRWQEALTVLRQGLSLAQETKNQALICQCILEVGDVHRMMGEFSEATASFEEAHVMLTALGDRQGIQNVLQRKGVLLYNLGQYSQAMDCYEQCLKLAEEAEDKQALGQVTGNMGLVHWHLGEYEKAMECYERQLKIVEELNNISDILVVNGNRGILYLERKNYDKARQCFQICAKIVEKSGDKRFLSHIVGNMGILYHNTGNYTRAMECYQRQLVIVEELNDKNGINQAVGNIGTLHTEQGAYELAKECLVRKMSIVEEQGDKKRISTAACSLGTLHFRLKDFVQAEKYYDLAIQIGEELNIKYYLCYYYFYKAELLYTLERLTECQSLLIKSREIARVLDKEDMLFNTSILQIKAHFQETRDDPESPSSAVKELVMMLLDTRSIENKATINYELHEITGEPKYARSAYQYYQKLYKKTPNITFKERIEKLKQIPGPALLEPEVDELIGLNTEGEESSLLANQIQAHYKPGLSDESRPESGQRLLSDYVYALSSQEHLSEVLETTMNFIFQVSDAFCGLIVLLDEVGGVKKRIYRGEEDSFLNSHTDFNVVALEELRKVREPLFFSGQEYLTLLDSFKTKGHLNGFMGILPLLKRNGQDVAGALFFEGAGECPLLRHFSAGMIRELTREAAYSVANALTYEKIQRERKDWARLSEIGNAISSILDLDQLLNIIVDAVIEITGSERGFLMLKNHFGRLDFRIARDVQKQNLDENDFDISFSMAREVVRTAQPILKADIEDDDSFIPTESIVKLQLKSILCVPLKIGIRILGVIYVDNSIAKSNFTAYDLNLLSALSAQAAIAIENAVLYENLQYAHRELLKLDEMKTKFLSLASHELRTPLTVITGYLDFLEKQRNIAPKHREINRVMKQKVHKLNSIVNSILSLAKLSTPEYPLKLENISLRDLLSEIEKDMKPFIESREQTLMISQPEEVLYVFIDYALIWQTLANLVLNAIQFTKDGGCISVEVSAQKMAVEIRVSDTGIGIPESEYENIFTSFYEIEDISRHSSGETGFKAGGLGVGLTIARYAVELHGGKIWVESEVGKGSSFNITLPTLLSSSKEPG</sequence>
<dbReference type="Gene3D" id="3.30.565.10">
    <property type="entry name" value="Histidine kinase-like ATPase, C-terminal domain"/>
    <property type="match status" value="1"/>
</dbReference>
<dbReference type="InterPro" id="IPR003661">
    <property type="entry name" value="HisK_dim/P_dom"/>
</dbReference>
<dbReference type="InterPro" id="IPR003594">
    <property type="entry name" value="HATPase_dom"/>
</dbReference>
<reference evidence="13 14" key="1">
    <citation type="submission" date="2024-09" db="EMBL/GenBank/DDBJ databases">
        <title>Laminarin stimulates single cell rates of sulfate reduction while oxygen inhibits transcriptomic activity in coastal marine sediment.</title>
        <authorList>
            <person name="Lindsay M."/>
            <person name="Orcutt B."/>
            <person name="Emerson D."/>
            <person name="Stepanauskas R."/>
            <person name="D'Angelo T."/>
        </authorList>
    </citation>
    <scope>NUCLEOTIDE SEQUENCE [LARGE SCALE GENOMIC DNA]</scope>
    <source>
        <strain evidence="13">SAG AM-311-K15</strain>
    </source>
</reference>
<dbReference type="SUPFAM" id="SSF55781">
    <property type="entry name" value="GAF domain-like"/>
    <property type="match status" value="2"/>
</dbReference>
<keyword evidence="4" id="KW-0808">Transferase</keyword>
<dbReference type="InterPro" id="IPR005467">
    <property type="entry name" value="His_kinase_dom"/>
</dbReference>
<dbReference type="SMART" id="SM00028">
    <property type="entry name" value="TPR"/>
    <property type="match status" value="8"/>
</dbReference>
<comment type="catalytic activity">
    <reaction evidence="1">
        <text>ATP + protein L-histidine = ADP + protein N-phospho-L-histidine.</text>
        <dbReference type="EC" id="2.7.13.3"/>
    </reaction>
</comment>
<dbReference type="Pfam" id="PF12862">
    <property type="entry name" value="ANAPC5"/>
    <property type="match status" value="2"/>
</dbReference>
<dbReference type="InterPro" id="IPR011009">
    <property type="entry name" value="Kinase-like_dom_sf"/>
</dbReference>
<dbReference type="InterPro" id="IPR003018">
    <property type="entry name" value="GAF"/>
</dbReference>
<evidence type="ECO:0000256" key="9">
    <source>
        <dbReference type="PROSITE-ProRule" id="PRU00339"/>
    </source>
</evidence>
<evidence type="ECO:0000256" key="4">
    <source>
        <dbReference type="ARBA" id="ARBA00022679"/>
    </source>
</evidence>
<dbReference type="CDD" id="cd00082">
    <property type="entry name" value="HisKA"/>
    <property type="match status" value="1"/>
</dbReference>
<dbReference type="InterPro" id="IPR026000">
    <property type="entry name" value="Apc5_dom"/>
</dbReference>
<dbReference type="SUPFAM" id="SSF56112">
    <property type="entry name" value="Protein kinase-like (PK-like)"/>
    <property type="match status" value="1"/>
</dbReference>
<name>A0ABV6Z3S5_UNCC1</name>
<dbReference type="PANTHER" id="PTHR45453">
    <property type="entry name" value="PHOSPHATE REGULON SENSOR PROTEIN PHOR"/>
    <property type="match status" value="1"/>
</dbReference>
<dbReference type="InterPro" id="IPR036097">
    <property type="entry name" value="HisK_dim/P_sf"/>
</dbReference>
<keyword evidence="9" id="KW-0802">TPR repeat</keyword>
<dbReference type="PRINTS" id="PR00344">
    <property type="entry name" value="BCTRLSENSOR"/>
</dbReference>
<dbReference type="InterPro" id="IPR004358">
    <property type="entry name" value="Sig_transdc_His_kin-like_C"/>
</dbReference>
<dbReference type="Pfam" id="PF00512">
    <property type="entry name" value="HisKA"/>
    <property type="match status" value="1"/>
</dbReference>
<keyword evidence="6" id="KW-0418">Kinase</keyword>
<dbReference type="SUPFAM" id="SSF47384">
    <property type="entry name" value="Homodimeric domain of signal transducing histidine kinase"/>
    <property type="match status" value="1"/>
</dbReference>
<dbReference type="SUPFAM" id="SSF55874">
    <property type="entry name" value="ATPase domain of HSP90 chaperone/DNA topoisomerase II/histidine kinase"/>
    <property type="match status" value="1"/>
</dbReference>
<dbReference type="InterPro" id="IPR029016">
    <property type="entry name" value="GAF-like_dom_sf"/>
</dbReference>
<evidence type="ECO:0000256" key="8">
    <source>
        <dbReference type="ARBA" id="ARBA00023012"/>
    </source>
</evidence>
<dbReference type="SMART" id="SM00065">
    <property type="entry name" value="GAF"/>
    <property type="match status" value="1"/>
</dbReference>
<organism evidence="13 14">
    <name type="scientific">candidate division CSSED10-310 bacterium</name>
    <dbReference type="NCBI Taxonomy" id="2855610"/>
    <lineage>
        <taxon>Bacteria</taxon>
        <taxon>Bacteria division CSSED10-310</taxon>
    </lineage>
</organism>
<dbReference type="InterPro" id="IPR050351">
    <property type="entry name" value="BphY/WalK/GraS-like"/>
</dbReference>
<dbReference type="Proteomes" id="UP001594351">
    <property type="component" value="Unassembled WGS sequence"/>
</dbReference>
<feature type="binding site" evidence="10">
    <location>
        <position position="40"/>
    </location>
    <ligand>
        <name>ATP</name>
        <dbReference type="ChEBI" id="CHEBI:30616"/>
    </ligand>
</feature>
<dbReference type="SMART" id="SM00387">
    <property type="entry name" value="HATPase_c"/>
    <property type="match status" value="1"/>
</dbReference>
<dbReference type="Gene3D" id="1.25.40.10">
    <property type="entry name" value="Tetratricopeptide repeat domain"/>
    <property type="match status" value="2"/>
</dbReference>
<proteinExistence type="predicted"/>
<dbReference type="SUPFAM" id="SSF48452">
    <property type="entry name" value="TPR-like"/>
    <property type="match status" value="3"/>
</dbReference>
<keyword evidence="7 10" id="KW-0067">ATP-binding</keyword>
<evidence type="ECO:0000259" key="12">
    <source>
        <dbReference type="PROSITE" id="PS50109"/>
    </source>
</evidence>
<dbReference type="PROSITE" id="PS00107">
    <property type="entry name" value="PROTEIN_KINASE_ATP"/>
    <property type="match status" value="1"/>
</dbReference>
<dbReference type="PANTHER" id="PTHR45453:SF1">
    <property type="entry name" value="PHOSPHATE REGULON SENSOR PROTEIN PHOR"/>
    <property type="match status" value="1"/>
</dbReference>
<keyword evidence="5 10" id="KW-0547">Nucleotide-binding</keyword>
<feature type="repeat" description="TPR" evidence="9">
    <location>
        <begin position="865"/>
        <end position="898"/>
    </location>
</feature>
<evidence type="ECO:0000256" key="2">
    <source>
        <dbReference type="ARBA" id="ARBA00012438"/>
    </source>
</evidence>
<dbReference type="Pfam" id="PF13185">
    <property type="entry name" value="GAF_2"/>
    <property type="match status" value="1"/>
</dbReference>
<keyword evidence="8" id="KW-0902">Two-component regulatory system</keyword>
<feature type="repeat" description="TPR" evidence="9">
    <location>
        <begin position="825"/>
        <end position="858"/>
    </location>
</feature>
<evidence type="ECO:0000256" key="5">
    <source>
        <dbReference type="ARBA" id="ARBA00022741"/>
    </source>
</evidence>
<dbReference type="CDD" id="cd14014">
    <property type="entry name" value="STKc_PknB_like"/>
    <property type="match status" value="1"/>
</dbReference>
<dbReference type="PROSITE" id="PS50109">
    <property type="entry name" value="HIS_KIN"/>
    <property type="match status" value="1"/>
</dbReference>
<dbReference type="InterPro" id="IPR027417">
    <property type="entry name" value="P-loop_NTPase"/>
</dbReference>
<feature type="repeat" description="TPR" evidence="9">
    <location>
        <begin position="945"/>
        <end position="978"/>
    </location>
</feature>
<dbReference type="InterPro" id="IPR008271">
    <property type="entry name" value="Ser/Thr_kinase_AS"/>
</dbReference>
<evidence type="ECO:0000256" key="10">
    <source>
        <dbReference type="PROSITE-ProRule" id="PRU10141"/>
    </source>
</evidence>
<keyword evidence="14" id="KW-1185">Reference proteome</keyword>
<dbReference type="SMART" id="SM00388">
    <property type="entry name" value="HisKA"/>
    <property type="match status" value="1"/>
</dbReference>
<evidence type="ECO:0000313" key="13">
    <source>
        <dbReference type="EMBL" id="MFC1853102.1"/>
    </source>
</evidence>
<dbReference type="Pfam" id="PF13424">
    <property type="entry name" value="TPR_12"/>
    <property type="match status" value="2"/>
</dbReference>
<evidence type="ECO:0000256" key="7">
    <source>
        <dbReference type="ARBA" id="ARBA00022840"/>
    </source>
</evidence>
<dbReference type="EC" id="2.7.13.3" evidence="2"/>
<dbReference type="InterPro" id="IPR036890">
    <property type="entry name" value="HATPase_C_sf"/>
</dbReference>
<accession>A0ABV6Z3S5</accession>